<reference evidence="2" key="1">
    <citation type="submission" date="2016-08" db="EMBL/GenBank/DDBJ databases">
        <authorList>
            <person name="Varghese N."/>
            <person name="Submissions Spin"/>
        </authorList>
    </citation>
    <scope>NUCLEOTIDE SEQUENCE [LARGE SCALE GENOMIC DNA]</scope>
    <source>
        <strain evidence="2">REICA_082</strain>
    </source>
</reference>
<sequence length="116" mass="12856">MNQGDFMKTIALVASLVLLSGCTITKEAKISEVDTTSGLVRLSFDQQMMQNATYDQNDAQRTANRQCQQMGYATAFFYGKPVETCSLISGSACMNKTVTLQYQCRGMAFNHTTPTW</sequence>
<dbReference type="Pfam" id="PF13992">
    <property type="entry name" value="YecR"/>
    <property type="match status" value="1"/>
</dbReference>
<dbReference type="EMBL" id="FMAY01000007">
    <property type="protein sequence ID" value="SCC15662.1"/>
    <property type="molecule type" value="Genomic_DNA"/>
</dbReference>
<evidence type="ECO:0000313" key="1">
    <source>
        <dbReference type="EMBL" id="SCC15662.1"/>
    </source>
</evidence>
<protein>
    <submittedName>
        <fullName evidence="1">YecR-like lipoprotein</fullName>
    </submittedName>
</protein>
<dbReference type="AlphaFoldDB" id="A0A1C4C9F3"/>
<organism evidence="1 2">
    <name type="scientific">Kosakonia oryzendophytica</name>
    <dbReference type="NCBI Taxonomy" id="1005665"/>
    <lineage>
        <taxon>Bacteria</taxon>
        <taxon>Pseudomonadati</taxon>
        <taxon>Pseudomonadota</taxon>
        <taxon>Gammaproteobacteria</taxon>
        <taxon>Enterobacterales</taxon>
        <taxon>Enterobacteriaceae</taxon>
        <taxon>Kosakonia</taxon>
    </lineage>
</organism>
<keyword evidence="2" id="KW-1185">Reference proteome</keyword>
<evidence type="ECO:0000313" key="2">
    <source>
        <dbReference type="Proteomes" id="UP000198975"/>
    </source>
</evidence>
<dbReference type="InterPro" id="IPR025731">
    <property type="entry name" value="YecR-like"/>
</dbReference>
<accession>A0A1C4C9F3</accession>
<dbReference type="OrthoDB" id="8607336at2"/>
<gene>
    <name evidence="1" type="ORF">GA0061071_10733</name>
</gene>
<proteinExistence type="predicted"/>
<keyword evidence="1" id="KW-0449">Lipoprotein</keyword>
<name>A0A1C4C9F3_9ENTR</name>
<dbReference type="Proteomes" id="UP000198975">
    <property type="component" value="Unassembled WGS sequence"/>
</dbReference>